<evidence type="ECO:0000313" key="2">
    <source>
        <dbReference type="EMBL" id="KOC90315.1"/>
    </source>
</evidence>
<protein>
    <submittedName>
        <fullName evidence="3">Oxidoreductase</fullName>
    </submittedName>
</protein>
<dbReference type="Gene3D" id="1.20.1290.10">
    <property type="entry name" value="AhpD-like"/>
    <property type="match status" value="1"/>
</dbReference>
<evidence type="ECO:0000313" key="4">
    <source>
        <dbReference type="Proteomes" id="UP000036851"/>
    </source>
</evidence>
<evidence type="ECO:0000313" key="5">
    <source>
        <dbReference type="Proteomes" id="UP000037088"/>
    </source>
</evidence>
<feature type="region of interest" description="Disordered" evidence="1">
    <location>
        <begin position="1"/>
        <end position="25"/>
    </location>
</feature>
<keyword evidence="5" id="KW-1185">Reference proteome</keyword>
<comment type="caution">
    <text evidence="3">The sequence shown here is derived from an EMBL/GenBank/DDBJ whole genome shotgun (WGS) entry which is preliminary data.</text>
</comment>
<accession>A0A0L7TH45</accession>
<reference evidence="4 5" key="1">
    <citation type="journal article" date="2015" name="Int. J. Syst. Evol. Microbiol.">
        <title>Erwinia iniecta sp. nov., isolated from Russian wheat aphids (Diuraphis noxia).</title>
        <authorList>
            <person name="Campillo T."/>
            <person name="Luna E."/>
            <person name="Portier P."/>
            <person name="Fischer-Le Saux M."/>
            <person name="Lapitan N."/>
            <person name="Tisserat N.A."/>
            <person name="Leach J.E."/>
        </authorList>
    </citation>
    <scope>NUCLEOTIDE SEQUENCE [LARGE SCALE GENOMIC DNA]</scope>
    <source>
        <strain evidence="2 5">B120</strain>
        <strain evidence="3 4">B149</strain>
    </source>
</reference>
<dbReference type="EMBL" id="JRXF01000003">
    <property type="protein sequence ID" value="KOC94723.1"/>
    <property type="molecule type" value="Genomic_DNA"/>
</dbReference>
<dbReference type="InterPro" id="IPR029032">
    <property type="entry name" value="AhpD-like"/>
</dbReference>
<feature type="compositionally biased region" description="Polar residues" evidence="1">
    <location>
        <begin position="1"/>
        <end position="21"/>
    </location>
</feature>
<dbReference type="PANTHER" id="PTHR35446">
    <property type="entry name" value="SI:CH211-175M2.5"/>
    <property type="match status" value="1"/>
</dbReference>
<organism evidence="3 4">
    <name type="scientific">Winslowiella iniecta</name>
    <dbReference type="NCBI Taxonomy" id="1560201"/>
    <lineage>
        <taxon>Bacteria</taxon>
        <taxon>Pseudomonadati</taxon>
        <taxon>Pseudomonadota</taxon>
        <taxon>Gammaproteobacteria</taxon>
        <taxon>Enterobacterales</taxon>
        <taxon>Erwiniaceae</taxon>
        <taxon>Winslowiella</taxon>
    </lineage>
</organism>
<dbReference type="RefSeq" id="WP_052899084.1">
    <property type="nucleotide sequence ID" value="NZ_JRXE01000011.1"/>
</dbReference>
<gene>
    <name evidence="2" type="ORF">NG42_09620</name>
    <name evidence="3" type="ORF">NG43_02720</name>
</gene>
<dbReference type="STRING" id="1560201.NG42_09620"/>
<proteinExistence type="predicted"/>
<evidence type="ECO:0000313" key="3">
    <source>
        <dbReference type="EMBL" id="KOC94723.1"/>
    </source>
</evidence>
<dbReference type="Proteomes" id="UP000037088">
    <property type="component" value="Unassembled WGS sequence"/>
</dbReference>
<dbReference type="OrthoDB" id="6496098at2"/>
<sequence>MEQRRYSGNNHWYHETQSSVGAEQESPLVPEAAEVEDRFLLGLTQQASATLLSTLNCQHDALQAARHISVILLPEALNTSLTHTLTLYDRLCTALTVAQVTGLQRLCNHYAARLNPLPGPDSSRESNNRLTQITQYSRQLASQPTLIDRAALRRLEEVGLTEPDIITFSQLIGYVSYQARVVAGIQAMMALPVRWIPGITTPPDADSTRFSQQTEWQPQLPSVELRYASAEQLEALTFCQPQQTLQHSAWLLAHDAKALYGWAQLLNAQQEQQSEHDALASAVSARINGSNSCFYRYQGEWREALIQGIDDALTASKTQPAAQAVMQAAAQLTRSPERFSAAHLQPLVANGFSTTALFKLIQSVALANWNNRLMQTLGG</sequence>
<dbReference type="AlphaFoldDB" id="A0A0L7TH45"/>
<evidence type="ECO:0000256" key="1">
    <source>
        <dbReference type="SAM" id="MobiDB-lite"/>
    </source>
</evidence>
<dbReference type="PATRIC" id="fig|1560201.3.peg.2052"/>
<dbReference type="Proteomes" id="UP000036851">
    <property type="component" value="Unassembled WGS sequence"/>
</dbReference>
<dbReference type="SUPFAM" id="SSF69118">
    <property type="entry name" value="AhpD-like"/>
    <property type="match status" value="2"/>
</dbReference>
<dbReference type="PANTHER" id="PTHR35446:SF3">
    <property type="entry name" value="CMD DOMAIN-CONTAINING PROTEIN"/>
    <property type="match status" value="1"/>
</dbReference>
<dbReference type="EMBL" id="JRXE01000011">
    <property type="protein sequence ID" value="KOC90315.1"/>
    <property type="molecule type" value="Genomic_DNA"/>
</dbReference>
<name>A0A0L7TH45_9GAMM</name>